<dbReference type="GO" id="GO:0016168">
    <property type="term" value="F:chlorophyll binding"/>
    <property type="evidence" value="ECO:0007669"/>
    <property type="project" value="UniProtKB-KW"/>
</dbReference>
<evidence type="ECO:0000256" key="6">
    <source>
        <dbReference type="ARBA" id="ARBA00022991"/>
    </source>
</evidence>
<keyword evidence="7" id="KW-0437">Light-harvesting polypeptide</keyword>
<keyword evidence="9" id="KW-0732">Signal</keyword>
<proteinExistence type="predicted"/>
<reference evidence="10 11" key="1">
    <citation type="submission" date="2016-02" db="EMBL/GenBank/DDBJ databases">
        <title>Genome analysis of coral dinoflagellate symbionts highlights evolutionary adaptations to a symbiotic lifestyle.</title>
        <authorList>
            <person name="Aranda M."/>
            <person name="Li Y."/>
            <person name="Liew Y.J."/>
            <person name="Baumgarten S."/>
            <person name="Simakov O."/>
            <person name="Wilson M."/>
            <person name="Piel J."/>
            <person name="Ashoor H."/>
            <person name="Bougouffa S."/>
            <person name="Bajic V.B."/>
            <person name="Ryu T."/>
            <person name="Ravasi T."/>
            <person name="Bayer T."/>
            <person name="Micklem G."/>
            <person name="Kim H."/>
            <person name="Bhak J."/>
            <person name="Lajeunesse T.C."/>
            <person name="Voolstra C.R."/>
        </authorList>
    </citation>
    <scope>NUCLEOTIDE SEQUENCE [LARGE SCALE GENOMIC DNA]</scope>
    <source>
        <strain evidence="10 11">CCMP2467</strain>
    </source>
</reference>
<evidence type="ECO:0000256" key="1">
    <source>
        <dbReference type="ARBA" id="ARBA00004098"/>
    </source>
</evidence>
<dbReference type="GO" id="GO:0030076">
    <property type="term" value="C:light-harvesting complex"/>
    <property type="evidence" value="ECO:0007669"/>
    <property type="project" value="UniProtKB-KW"/>
</dbReference>
<feature type="region of interest" description="Disordered" evidence="8">
    <location>
        <begin position="891"/>
        <end position="917"/>
    </location>
</feature>
<keyword evidence="4" id="KW-0150">Chloroplast</keyword>
<sequence>MVRGARKFLALGVVAAVVYSIKEQLNFVPGPRHAAPVAAAAASMMMAPAAFADEIGDASKKLGDASYNFAKEVDWNNGIFLQAPGKFQPLKALKAIDKMIEMGAAADPKLLKAAAEAHHKAIGSISGPNGVTSRADWDEDTNDLDNNFFIPNRAKLILDFLKSHGDRMVKEKNVVPPPTGPSYLERSFDRKEEEEWLHALSCFSTEALAGGQDFVETYARQEPSQESRLPRSDIDIVPECELDSSLEPPEQDRADLSRARWKMNVLNCMFDGGNHGLNDLRVVNPVGVSGVDIGKPESPLANVDTSPDRPSSTPVSTGRHGDPRPPERRAFATAGDLSNLLQVTLQSAMDGILAEIATLGGATNLVNTWDLLAGTNTVRNLHATGPLSIQLANDDWTLELLVRCVHHAADRRRHRHGPQQLLHESRRSDRHHRGGHRPVQRLHGHPAGRLQHHGPSKRRSSGTPQLRQPLAAYYTSAQTDAALAAGLVPYSTTAQMNQAIADALLPYGTVAQRDAAIAAALAAYYTSAQTDAAIAAAIAPYYTSAETDAAIAAAQLSNGQTWNGGPTFNLLRGSNVLRNLSVAGALTASFQNLDDTILIESDSYARSETYTQAETGAAITAAIAEGQAIVIWYGSPHGKAGLEPRPEDSSAVHPTVSAKALANLAEQPAWPRGNDGNDASGDETGSLGGSVCRQERPLATLLPDAETARVQGACFEMAVIVMCILWGLKQALKADMRGSPSCASVSTVLVKLAEGLRLPQHLETASFSHLQPYCLTLPAAGYKCPTFIGLGLQVTCKSCKCISQSNFEENGTIQDESSTPWVLTKPDKFWRGSGAYLLSLVSLMHLVNVESIRRPQLLDRREARVFALGHDQKVLAQPCQRRPLQCVPEGHEPPKHAKEPEIAGGHANAGHDQPSHSKNEVNWLEAFVFSDLLDSERFKRLPVDCGWSAYYFAISLGHVVFQRAVSVETGPNHYMRERLADVALCCCGQSVGSQAIQLN</sequence>
<dbReference type="AlphaFoldDB" id="A0A1Q9DMR8"/>
<comment type="caution">
    <text evidence="10">The sequence shown here is derived from an EMBL/GenBank/DDBJ whole genome shotgun (WGS) entry which is preliminary data.</text>
</comment>
<evidence type="ECO:0000256" key="8">
    <source>
        <dbReference type="SAM" id="MobiDB-lite"/>
    </source>
</evidence>
<evidence type="ECO:0000313" key="10">
    <source>
        <dbReference type="EMBL" id="OLP96455.1"/>
    </source>
</evidence>
<feature type="compositionally biased region" description="Basic residues" evidence="8">
    <location>
        <begin position="428"/>
        <end position="460"/>
    </location>
</feature>
<dbReference type="InterPro" id="IPR036550">
    <property type="entry name" value="Peridinin-chlorophyll-bd_sf"/>
</dbReference>
<dbReference type="Proteomes" id="UP000186817">
    <property type="component" value="Unassembled WGS sequence"/>
</dbReference>
<feature type="compositionally biased region" description="Basic and acidic residues" evidence="8">
    <location>
        <begin position="891"/>
        <end position="901"/>
    </location>
</feature>
<evidence type="ECO:0000256" key="3">
    <source>
        <dbReference type="ARBA" id="ARBA00022494"/>
    </source>
</evidence>
<keyword evidence="11" id="KW-1185">Reference proteome</keyword>
<dbReference type="SUPFAM" id="SSF48608">
    <property type="entry name" value="Peridinin-chlorophyll protein"/>
    <property type="match status" value="1"/>
</dbReference>
<comment type="subcellular location">
    <subcellularLocation>
        <location evidence="2">Plastid</location>
        <location evidence="2">Chloroplast</location>
    </subcellularLocation>
</comment>
<evidence type="ECO:0000256" key="7">
    <source>
        <dbReference type="ARBA" id="ARBA00023243"/>
    </source>
</evidence>
<feature type="chain" id="PRO_5012660835" evidence="9">
    <location>
        <begin position="21"/>
        <end position="999"/>
    </location>
</feature>
<evidence type="ECO:0000256" key="4">
    <source>
        <dbReference type="ARBA" id="ARBA00022528"/>
    </source>
</evidence>
<comment type="function">
    <text evidence="1">Water-soluble antenna for capture of solar energy in the blue-green range. Peridinin is an asymmetric carotenoid.</text>
</comment>
<evidence type="ECO:0000256" key="5">
    <source>
        <dbReference type="ARBA" id="ARBA00022640"/>
    </source>
</evidence>
<feature type="compositionally biased region" description="Basic and acidic residues" evidence="8">
    <location>
        <begin position="319"/>
        <end position="329"/>
    </location>
</feature>
<feature type="region of interest" description="Disordered" evidence="8">
    <location>
        <begin position="409"/>
        <end position="464"/>
    </location>
</feature>
<feature type="region of interest" description="Disordered" evidence="8">
    <location>
        <begin position="293"/>
        <end position="329"/>
    </location>
</feature>
<organism evidence="10 11">
    <name type="scientific">Symbiodinium microadriaticum</name>
    <name type="common">Dinoflagellate</name>
    <name type="synonym">Zooxanthella microadriatica</name>
    <dbReference type="NCBI Taxonomy" id="2951"/>
    <lineage>
        <taxon>Eukaryota</taxon>
        <taxon>Sar</taxon>
        <taxon>Alveolata</taxon>
        <taxon>Dinophyceae</taxon>
        <taxon>Suessiales</taxon>
        <taxon>Symbiodiniaceae</taxon>
        <taxon>Symbiodinium</taxon>
    </lineage>
</organism>
<protein>
    <submittedName>
        <fullName evidence="10">Peridinin-chlorophyll a-binding protein, chloroplastic</fullName>
    </submittedName>
</protein>
<dbReference type="Gene3D" id="1.40.10.10">
    <property type="entry name" value="Peridinin-chlorophyll A binding"/>
    <property type="match status" value="1"/>
</dbReference>
<dbReference type="EMBL" id="LSRX01000466">
    <property type="protein sequence ID" value="OLP96455.1"/>
    <property type="molecule type" value="Genomic_DNA"/>
</dbReference>
<keyword evidence="5" id="KW-0934">Plastid</keyword>
<feature type="compositionally biased region" description="Polar residues" evidence="8">
    <location>
        <begin position="303"/>
        <end position="316"/>
    </location>
</feature>
<dbReference type="InterPro" id="IPR003376">
    <property type="entry name" value="Peridinin-chlorophyll-bd_prot"/>
</dbReference>
<feature type="region of interest" description="Disordered" evidence="8">
    <location>
        <begin position="667"/>
        <end position="690"/>
    </location>
</feature>
<accession>A0A1Q9DMR8</accession>
<evidence type="ECO:0000313" key="11">
    <source>
        <dbReference type="Proteomes" id="UP000186817"/>
    </source>
</evidence>
<gene>
    <name evidence="10" type="ORF">AK812_SmicGene21299</name>
</gene>
<dbReference type="GO" id="GO:0009507">
    <property type="term" value="C:chloroplast"/>
    <property type="evidence" value="ECO:0007669"/>
    <property type="project" value="UniProtKB-SubCell"/>
</dbReference>
<evidence type="ECO:0000256" key="2">
    <source>
        <dbReference type="ARBA" id="ARBA00004229"/>
    </source>
</evidence>
<keyword evidence="6" id="KW-0157">Chromophore</keyword>
<name>A0A1Q9DMR8_SYMMI</name>
<dbReference type="Pfam" id="PF02429">
    <property type="entry name" value="PCP"/>
    <property type="match status" value="1"/>
</dbReference>
<keyword evidence="3" id="KW-0148">Chlorophyll</keyword>
<feature type="signal peptide" evidence="9">
    <location>
        <begin position="1"/>
        <end position="20"/>
    </location>
</feature>
<evidence type="ECO:0000256" key="9">
    <source>
        <dbReference type="SAM" id="SignalP"/>
    </source>
</evidence>